<name>A0AAD4TAX1_9MAGN</name>
<reference evidence="1" key="1">
    <citation type="submission" date="2022-04" db="EMBL/GenBank/DDBJ databases">
        <title>A functionally conserved STORR gene fusion in Papaver species that diverged 16.8 million years ago.</title>
        <authorList>
            <person name="Catania T."/>
        </authorList>
    </citation>
    <scope>NUCLEOTIDE SEQUENCE</scope>
    <source>
        <strain evidence="1">S-188037</strain>
    </source>
</reference>
<accession>A0AAD4TAX1</accession>
<feature type="non-terminal residue" evidence="1">
    <location>
        <position position="52"/>
    </location>
</feature>
<protein>
    <submittedName>
        <fullName evidence="1">Uncharacterized protein</fullName>
    </submittedName>
</protein>
<comment type="caution">
    <text evidence="1">The sequence shown here is derived from an EMBL/GenBank/DDBJ whole genome shotgun (WGS) entry which is preliminary data.</text>
</comment>
<evidence type="ECO:0000313" key="2">
    <source>
        <dbReference type="Proteomes" id="UP001202328"/>
    </source>
</evidence>
<organism evidence="1 2">
    <name type="scientific">Papaver atlanticum</name>
    <dbReference type="NCBI Taxonomy" id="357466"/>
    <lineage>
        <taxon>Eukaryota</taxon>
        <taxon>Viridiplantae</taxon>
        <taxon>Streptophyta</taxon>
        <taxon>Embryophyta</taxon>
        <taxon>Tracheophyta</taxon>
        <taxon>Spermatophyta</taxon>
        <taxon>Magnoliopsida</taxon>
        <taxon>Ranunculales</taxon>
        <taxon>Papaveraceae</taxon>
        <taxon>Papaveroideae</taxon>
        <taxon>Papaver</taxon>
    </lineage>
</organism>
<keyword evidence="2" id="KW-1185">Reference proteome</keyword>
<dbReference type="Proteomes" id="UP001202328">
    <property type="component" value="Unassembled WGS sequence"/>
</dbReference>
<gene>
    <name evidence="1" type="ORF">MKW98_003295</name>
</gene>
<dbReference type="AlphaFoldDB" id="A0AAD4TAX1"/>
<evidence type="ECO:0000313" key="1">
    <source>
        <dbReference type="EMBL" id="KAI3946732.1"/>
    </source>
</evidence>
<proteinExistence type="predicted"/>
<dbReference type="EMBL" id="JAJJMB010003633">
    <property type="protein sequence ID" value="KAI3946732.1"/>
    <property type="molecule type" value="Genomic_DNA"/>
</dbReference>
<sequence>SGLCRTAPVIWYKDTSMVLLIYSLNDYVHPKVVLKTFFCTDKFRSSEANRGA</sequence>